<organism evidence="4 5">
    <name type="scientific">Epilithonimonas vandammei</name>
    <dbReference type="NCBI Taxonomy" id="2487072"/>
    <lineage>
        <taxon>Bacteria</taxon>
        <taxon>Pseudomonadati</taxon>
        <taxon>Bacteroidota</taxon>
        <taxon>Flavobacteriia</taxon>
        <taxon>Flavobacteriales</taxon>
        <taxon>Weeksellaceae</taxon>
        <taxon>Chryseobacterium group</taxon>
        <taxon>Epilithonimonas</taxon>
    </lineage>
</organism>
<evidence type="ECO:0000256" key="2">
    <source>
        <dbReference type="SAM" id="Phobius"/>
    </source>
</evidence>
<dbReference type="InterPro" id="IPR019734">
    <property type="entry name" value="TPR_rpt"/>
</dbReference>
<dbReference type="Pfam" id="PF13424">
    <property type="entry name" value="TPR_12"/>
    <property type="match status" value="1"/>
</dbReference>
<evidence type="ECO:0000256" key="1">
    <source>
        <dbReference type="SAM" id="Coils"/>
    </source>
</evidence>
<keyword evidence="2" id="KW-1133">Transmembrane helix</keyword>
<dbReference type="EMBL" id="CP034160">
    <property type="protein sequence ID" value="AZI56542.1"/>
    <property type="molecule type" value="Genomic_DNA"/>
</dbReference>
<dbReference type="SUPFAM" id="SSF48452">
    <property type="entry name" value="TPR-like"/>
    <property type="match status" value="1"/>
</dbReference>
<feature type="coiled-coil region" evidence="1">
    <location>
        <begin position="405"/>
        <end position="467"/>
    </location>
</feature>
<keyword evidence="1" id="KW-0175">Coiled coil</keyword>
<dbReference type="SMART" id="SM00028">
    <property type="entry name" value="TPR"/>
    <property type="match status" value="4"/>
</dbReference>
<feature type="chain" id="PRO_5018129103" evidence="3">
    <location>
        <begin position="19"/>
        <end position="572"/>
    </location>
</feature>
<dbReference type="RefSeq" id="WP_124987225.1">
    <property type="nucleotide sequence ID" value="NZ_CP034160.1"/>
</dbReference>
<gene>
    <name evidence="4" type="ORF">EIB75_15290</name>
</gene>
<keyword evidence="2" id="KW-0472">Membrane</keyword>
<feature type="signal peptide" evidence="3">
    <location>
        <begin position="1"/>
        <end position="18"/>
    </location>
</feature>
<protein>
    <submittedName>
        <fullName evidence="4">Tetratricopeptide repeat protein</fullName>
    </submittedName>
</protein>
<dbReference type="InterPro" id="IPR011990">
    <property type="entry name" value="TPR-like_helical_dom_sf"/>
</dbReference>
<dbReference type="Gene3D" id="1.25.40.10">
    <property type="entry name" value="Tetratricopeptide repeat domain"/>
    <property type="match status" value="1"/>
</dbReference>
<evidence type="ECO:0000313" key="5">
    <source>
        <dbReference type="Proteomes" id="UP000272316"/>
    </source>
</evidence>
<proteinExistence type="predicted"/>
<dbReference type="KEGG" id="eva:EIB75_15290"/>
<feature type="transmembrane region" description="Helical" evidence="2">
    <location>
        <begin position="385"/>
        <end position="403"/>
    </location>
</feature>
<accession>A0A3G8ZGJ6</accession>
<reference evidence="5" key="1">
    <citation type="submission" date="2018-11" db="EMBL/GenBank/DDBJ databases">
        <title>Proposal to divide the Flavobacteriaceae and reorganize its genera based on Amino Acid Identity values calculated from whole genome sequences.</title>
        <authorList>
            <person name="Nicholson A.C."/>
            <person name="Gulvik C.A."/>
            <person name="Whitney A.M."/>
            <person name="Sheth M."/>
            <person name="Batra D."/>
            <person name="Pryor J."/>
            <person name="Bernardet J.-F."/>
            <person name="Hugo C."/>
            <person name="Kampfer P."/>
            <person name="Newman J.D."/>
            <person name="McQuiston J.R."/>
        </authorList>
    </citation>
    <scope>NUCLEOTIDE SEQUENCE [LARGE SCALE GENOMIC DNA]</scope>
    <source>
        <strain evidence="5">H6466</strain>
    </source>
</reference>
<dbReference type="AlphaFoldDB" id="A0A3G8ZGJ6"/>
<keyword evidence="3" id="KW-0732">Signal</keyword>
<evidence type="ECO:0000256" key="3">
    <source>
        <dbReference type="SAM" id="SignalP"/>
    </source>
</evidence>
<dbReference type="Proteomes" id="UP000272316">
    <property type="component" value="Chromosome"/>
</dbReference>
<sequence length="572" mass="66577">MKLLYSLCFIMLSWVSFYSQTITIDNSLESNQKIENTIRQYRDFGKDTLRLKSYLAPLLQSSDKKLQSVYYSLLANGLSKAIDKVNLQSDHYYKKSIETAKVTHHPGLEVWALVNYAFYLYDYSKVTEALQIYMDADQKINKTETSQLIFPSLCYKNLGYFFGTIGDTKEAISYLKNAEKYAQPHSRELASIKDNIAYYLITINQFYAAEKYLQEALDISLKIKDYERYAKALGNYGRLNHMQKNYAAAIQYYKDDLKFSKQAKAAKNTMFAHIELSKVLFDNNQIAEAKAYLNEAINYARSKFYYMKFEKEIQELNLKIAIREKNVPQELFARRRLDVLEDSLAHLDSQKNLDRNNILAQKERYASKLSLANAQYEKEQLKTRAFIVIATLLLLLLLLIVFINKKQEKNRKNEYEKKVLQLQLDKVESEQKLDNAHITLASLNTYLTEKNLQIENLNKEISIAKTQSSFSILEKREQKLQSLLDSHLMTNDNWQKFKSAFQNEQKDFYNQLISDFPDFTESNLRIILLSKLGLSNQDVSSLLGVTIDAVKKAKQRLKKKIGSDYNSILEEL</sequence>
<name>A0A3G8ZGJ6_9FLAO</name>
<evidence type="ECO:0000313" key="4">
    <source>
        <dbReference type="EMBL" id="AZI56542.1"/>
    </source>
</evidence>
<keyword evidence="2" id="KW-0812">Transmembrane</keyword>